<feature type="transmembrane region" description="Helical" evidence="1">
    <location>
        <begin position="7"/>
        <end position="28"/>
    </location>
</feature>
<reference evidence="2 3" key="1">
    <citation type="submission" date="2016-11" db="EMBL/GenBank/DDBJ databases">
        <authorList>
            <person name="Jaros S."/>
            <person name="Januszkiewicz K."/>
            <person name="Wedrychowicz H."/>
        </authorList>
    </citation>
    <scope>NUCLEOTIDE SEQUENCE [LARGE SCALE GENOMIC DNA]</scope>
    <source>
        <strain evidence="2 3">GAS138</strain>
    </source>
</reference>
<dbReference type="RefSeq" id="WP_079600781.1">
    <property type="nucleotide sequence ID" value="NZ_LT670817.1"/>
</dbReference>
<keyword evidence="1" id="KW-0812">Transmembrane</keyword>
<dbReference type="Proteomes" id="UP000189796">
    <property type="component" value="Chromosome I"/>
</dbReference>
<evidence type="ECO:0000256" key="1">
    <source>
        <dbReference type="SAM" id="Phobius"/>
    </source>
</evidence>
<protein>
    <recommendedName>
        <fullName evidence="4">LPXTG-motif cell wall anchor domain-containing protein</fullName>
    </recommendedName>
</protein>
<keyword evidence="1" id="KW-1133">Transmembrane helix</keyword>
<sequence length="63" mass="6913">MLSAMEYPHWLMVAGAVLVVLGFIGFAFRQNRNAEPDEENPKQATPSEAIHAALEAEMKAKGK</sequence>
<gene>
    <name evidence="2" type="ORF">SAMN05443248_1630</name>
</gene>
<evidence type="ECO:0000313" key="3">
    <source>
        <dbReference type="Proteomes" id="UP000189796"/>
    </source>
</evidence>
<organism evidence="2 3">
    <name type="scientific">Bradyrhizobium erythrophlei</name>
    <dbReference type="NCBI Taxonomy" id="1437360"/>
    <lineage>
        <taxon>Bacteria</taxon>
        <taxon>Pseudomonadati</taxon>
        <taxon>Pseudomonadota</taxon>
        <taxon>Alphaproteobacteria</taxon>
        <taxon>Hyphomicrobiales</taxon>
        <taxon>Nitrobacteraceae</taxon>
        <taxon>Bradyrhizobium</taxon>
    </lineage>
</organism>
<accession>A0A1M5JZI8</accession>
<name>A0A1M5JZI8_9BRAD</name>
<evidence type="ECO:0000313" key="2">
    <source>
        <dbReference type="EMBL" id="SHG45992.1"/>
    </source>
</evidence>
<proteinExistence type="predicted"/>
<keyword evidence="1" id="KW-0472">Membrane</keyword>
<dbReference type="EMBL" id="LT670817">
    <property type="protein sequence ID" value="SHG45992.1"/>
    <property type="molecule type" value="Genomic_DNA"/>
</dbReference>
<dbReference type="AlphaFoldDB" id="A0A1M5JZI8"/>
<evidence type="ECO:0008006" key="4">
    <source>
        <dbReference type="Google" id="ProtNLM"/>
    </source>
</evidence>